<feature type="transmembrane region" description="Helical" evidence="1">
    <location>
        <begin position="118"/>
        <end position="140"/>
    </location>
</feature>
<keyword evidence="1" id="KW-1133">Transmembrane helix</keyword>
<dbReference type="EMBL" id="QHGZ01000189">
    <property type="protein sequence ID" value="RDY79467.1"/>
    <property type="molecule type" value="Genomic_DNA"/>
</dbReference>
<dbReference type="KEGG" id="sage:EN72_09210"/>
<feature type="transmembrane region" description="Helical" evidence="1">
    <location>
        <begin position="152"/>
        <end position="176"/>
    </location>
</feature>
<reference evidence="2 4" key="1">
    <citation type="journal article" date="2016" name="Sci. Rep.">
        <title>Serotype IV Streptococcus agalactiae ST-452 has arisen from large genomic recombination events between CC23 and the hypervirulent CC17 lineages.</title>
        <authorList>
            <person name="Campisi E."/>
            <person name="Rinaudo C.D."/>
            <person name="Donati C."/>
            <person name="Barucco M."/>
            <person name="Torricelli G."/>
            <person name="Edwards M.S."/>
            <person name="Baker C.J."/>
            <person name="Margarit I."/>
            <person name="Rosini R."/>
        </authorList>
    </citation>
    <scope>NUCLEOTIDE SEQUENCE [LARGE SCALE GENOMIC DNA]</scope>
    <source>
        <strain evidence="2 4">CZ-PW-140</strain>
    </source>
</reference>
<gene>
    <name evidence="2" type="ORF">AX245_09515</name>
    <name evidence="3" type="ORF">C4618_09085</name>
</gene>
<dbReference type="PIRSF" id="PIRSF033111">
    <property type="entry name" value="UCP033111"/>
    <property type="match status" value="1"/>
</dbReference>
<dbReference type="RefSeq" id="WP_000174844.1">
    <property type="nucleotide sequence ID" value="NZ_CABFMI010000017.1"/>
</dbReference>
<dbReference type="Proteomes" id="UP000093122">
    <property type="component" value="Unassembled WGS sequence"/>
</dbReference>
<evidence type="ECO:0000313" key="2">
    <source>
        <dbReference type="EMBL" id="OCM71434.1"/>
    </source>
</evidence>
<name>A0A0E1EJF2_STRAG</name>
<organism evidence="3 5">
    <name type="scientific">Streptococcus agalactiae</name>
    <dbReference type="NCBI Taxonomy" id="1311"/>
    <lineage>
        <taxon>Bacteria</taxon>
        <taxon>Bacillati</taxon>
        <taxon>Bacillota</taxon>
        <taxon>Bacilli</taxon>
        <taxon>Lactobacillales</taxon>
        <taxon>Streptococcaceae</taxon>
        <taxon>Streptococcus</taxon>
    </lineage>
</organism>
<reference evidence="3 5" key="2">
    <citation type="journal article" date="2018" name="Emerg. Microbes Infect.">
        <title>Phenotypic and molecular analysis of nontypeable Group B streptococci: identification of cps2a and hybrid cps2a/cps5 Group B streptococcal capsule gene clusters.</title>
        <authorList>
            <person name="Alhhazmi A."/>
            <person name="Tyrrell G.J."/>
        </authorList>
    </citation>
    <scope>NUCLEOTIDE SEQUENCE [LARGE SCALE GENOMIC DNA]</scope>
    <source>
        <strain evidence="3 5">PLGBS17</strain>
    </source>
</reference>
<protein>
    <submittedName>
        <fullName evidence="3">DUF1129 domain-containing protein</fullName>
    </submittedName>
</protein>
<evidence type="ECO:0000256" key="1">
    <source>
        <dbReference type="SAM" id="Phobius"/>
    </source>
</evidence>
<accession>A0A0E1EJF2</accession>
<dbReference type="Pfam" id="PF06570">
    <property type="entry name" value="DUF1129"/>
    <property type="match status" value="1"/>
</dbReference>
<dbReference type="Proteomes" id="UP000256718">
    <property type="component" value="Unassembled WGS sequence"/>
</dbReference>
<dbReference type="AlphaFoldDB" id="A0A0E1EJF2"/>
<sequence length="223" mass="24899">MTLQDLTKKNQEFVHIATNQLLADGKSDAEIKAILEEHLPEIIDNQKKGITARSLLGAPTTWAASFTERPEDKARVSVQKNTNPWLMWLDTSLLFLGLVTALNGLMLLFGQSNVNTGLISILTLGFGGGAAMYVTYYYIYRHMGKPKSERPGWLKSFAVLALVMLVWFALFAVVPLLPATINPKLPEAVLFIIALASFSLRFYLQRKYNIQSSMAPVAPQQRR</sequence>
<keyword evidence="1" id="KW-0812">Transmembrane</keyword>
<dbReference type="EMBL" id="MAWT01000022">
    <property type="protein sequence ID" value="OCM71434.1"/>
    <property type="molecule type" value="Genomic_DNA"/>
</dbReference>
<evidence type="ECO:0000313" key="4">
    <source>
        <dbReference type="Proteomes" id="UP000093122"/>
    </source>
</evidence>
<proteinExistence type="predicted"/>
<evidence type="ECO:0000313" key="3">
    <source>
        <dbReference type="EMBL" id="RDY79467.1"/>
    </source>
</evidence>
<keyword evidence="1" id="KW-0472">Membrane</keyword>
<feature type="transmembrane region" description="Helical" evidence="1">
    <location>
        <begin position="188"/>
        <end position="204"/>
    </location>
</feature>
<dbReference type="InterPro" id="IPR009214">
    <property type="entry name" value="DUF1129"/>
</dbReference>
<evidence type="ECO:0000313" key="5">
    <source>
        <dbReference type="Proteomes" id="UP000256718"/>
    </source>
</evidence>
<feature type="transmembrane region" description="Helical" evidence="1">
    <location>
        <begin position="85"/>
        <end position="106"/>
    </location>
</feature>
<comment type="caution">
    <text evidence="3">The sequence shown here is derived from an EMBL/GenBank/DDBJ whole genome shotgun (WGS) entry which is preliminary data.</text>
</comment>